<evidence type="ECO:0000313" key="2">
    <source>
        <dbReference type="Proteomes" id="UP000004095"/>
    </source>
</evidence>
<evidence type="ECO:0008006" key="3">
    <source>
        <dbReference type="Google" id="ProtNLM"/>
    </source>
</evidence>
<dbReference type="EMBL" id="AAWS01000056">
    <property type="protein sequence ID" value="EAY25055.1"/>
    <property type="molecule type" value="Genomic_DNA"/>
</dbReference>
<sequence length="200" mass="23941">MLWGSIAGKANAQYSPETYPNEIYTQEKYASKIDSLRKLCGHRKKIPQEFELQTLLAISHYPDLYRARIQFIYRKKVQLPIAARPAMGFLDLFFRFRKGRQYKIVMRTNTPYMLNRTFDEQVGIIGHELAHIQFYRHCSSVGLFRVGFCYLTSRRYRWRFELDTDQRAIDFGFGHQLLRFPIYMYSRDIKAYMKTKGFLK</sequence>
<comment type="caution">
    <text evidence="1">The sequence shown here is derived from an EMBL/GenBank/DDBJ whole genome shotgun (WGS) entry which is preliminary data.</text>
</comment>
<protein>
    <recommendedName>
        <fullName evidence="3">Peptidase M48 domain-containing protein</fullName>
    </recommendedName>
</protein>
<name>A1ZX74_MICM2</name>
<proteinExistence type="predicted"/>
<dbReference type="AlphaFoldDB" id="A1ZX74"/>
<dbReference type="eggNOG" id="COG2856">
    <property type="taxonomic scope" value="Bacteria"/>
</dbReference>
<reference evidence="1 2" key="1">
    <citation type="submission" date="2007-01" db="EMBL/GenBank/DDBJ databases">
        <authorList>
            <person name="Haygood M."/>
            <person name="Podell S."/>
            <person name="Anderson C."/>
            <person name="Hopkinson B."/>
            <person name="Roe K."/>
            <person name="Barbeau K."/>
            <person name="Gaasterland T."/>
            <person name="Ferriera S."/>
            <person name="Johnson J."/>
            <person name="Kravitz S."/>
            <person name="Beeson K."/>
            <person name="Sutton G."/>
            <person name="Rogers Y.-H."/>
            <person name="Friedman R."/>
            <person name="Frazier M."/>
            <person name="Venter J.C."/>
        </authorList>
    </citation>
    <scope>NUCLEOTIDE SEQUENCE [LARGE SCALE GENOMIC DNA]</scope>
    <source>
        <strain evidence="1 2">ATCC 23134</strain>
    </source>
</reference>
<keyword evidence="2" id="KW-1185">Reference proteome</keyword>
<organism evidence="1 2">
    <name type="scientific">Microscilla marina ATCC 23134</name>
    <dbReference type="NCBI Taxonomy" id="313606"/>
    <lineage>
        <taxon>Bacteria</taxon>
        <taxon>Pseudomonadati</taxon>
        <taxon>Bacteroidota</taxon>
        <taxon>Cytophagia</taxon>
        <taxon>Cytophagales</taxon>
        <taxon>Microscillaceae</taxon>
        <taxon>Microscilla</taxon>
    </lineage>
</organism>
<dbReference type="Proteomes" id="UP000004095">
    <property type="component" value="Unassembled WGS sequence"/>
</dbReference>
<evidence type="ECO:0000313" key="1">
    <source>
        <dbReference type="EMBL" id="EAY25055.1"/>
    </source>
</evidence>
<accession>A1ZX74</accession>
<gene>
    <name evidence="1" type="ORF">M23134_07244</name>
</gene>